<comment type="caution">
    <text evidence="1">The sequence shown here is derived from an EMBL/GenBank/DDBJ whole genome shotgun (WGS) entry which is preliminary data.</text>
</comment>
<evidence type="ECO:0000313" key="2">
    <source>
        <dbReference type="Proteomes" id="UP000767446"/>
    </source>
</evidence>
<proteinExistence type="predicted"/>
<dbReference type="NCBIfam" id="NF038122">
    <property type="entry name" value="metallo_LGF"/>
    <property type="match status" value="1"/>
</dbReference>
<protein>
    <submittedName>
        <fullName evidence="1">NF038122 family metalloprotease</fullName>
    </submittedName>
</protein>
<keyword evidence="1" id="KW-0378">Hydrolase</keyword>
<keyword evidence="1" id="KW-0645">Protease</keyword>
<keyword evidence="1" id="KW-0482">Metalloprotease</keyword>
<dbReference type="InterPro" id="IPR024079">
    <property type="entry name" value="MetalloPept_cat_dom_sf"/>
</dbReference>
<evidence type="ECO:0000313" key="1">
    <source>
        <dbReference type="EMBL" id="MBR8829086.1"/>
    </source>
</evidence>
<reference evidence="1" key="1">
    <citation type="submission" date="2021-02" db="EMBL/GenBank/DDBJ databases">
        <title>Metagenome analyses of Stigonema ocellatum DSM 106950, Chlorogloea purpurea SAG 13.99 and Gomphosphaeria aponina DSM 107014.</title>
        <authorList>
            <person name="Marter P."/>
            <person name="Huang S."/>
        </authorList>
    </citation>
    <scope>NUCLEOTIDE SEQUENCE</scope>
    <source>
        <strain evidence="1">JP213</strain>
    </source>
</reference>
<accession>A0A941GXK4</accession>
<name>A0A941GXK4_9CHRO</name>
<dbReference type="EMBL" id="JADQBC010000106">
    <property type="protein sequence ID" value="MBR8829086.1"/>
    <property type="molecule type" value="Genomic_DNA"/>
</dbReference>
<gene>
    <name evidence="1" type="ORF">DSM107014_14505</name>
</gene>
<dbReference type="AlphaFoldDB" id="A0A941GXK4"/>
<dbReference type="GO" id="GO:0008237">
    <property type="term" value="F:metallopeptidase activity"/>
    <property type="evidence" value="ECO:0007669"/>
    <property type="project" value="UniProtKB-KW"/>
</dbReference>
<sequence>MSRIAKAERIKKTGRLSGRLGLAIALLVAGAAPARGFNIDFTYEPGITDDQITAVEMAGLAWETYLKDDINLDMHVGRASDFDLEELDLGTDILGVAIPGFAEKINYTTALNNLVKDKKSNYDKIALNNLTGDNNSYDMMVNSNVTSENKLQITYANAMAGSQTTKYNNKLHGAIVFNDSSNINWNYDDEVAEDEADLVSTIAHEIGHNLGFVSGLSTQGQENEFRSSLDLYRYSEESLAEGAIEFTKGKETFFCIDCADGSGTAIPGANGIDEGASHWFEGVSGLMEGHNLFGERLEAEKIDLIAMDVIGYDLTGKSKVDWAVLRTQAEGKVDDAVIEERVTDVEAMIDESGFTPARPAACPPFCGQEASAGEAAQAKAVPEPGMTTGLLGLGLVGVISSLFKRGKKG</sequence>
<dbReference type="Proteomes" id="UP000767446">
    <property type="component" value="Unassembled WGS sequence"/>
</dbReference>
<dbReference type="SUPFAM" id="SSF55486">
    <property type="entry name" value="Metalloproteases ('zincins'), catalytic domain"/>
    <property type="match status" value="1"/>
</dbReference>
<dbReference type="Gene3D" id="3.40.390.10">
    <property type="entry name" value="Collagenase (Catalytic Domain)"/>
    <property type="match status" value="1"/>
</dbReference>
<organism evidence="1 2">
    <name type="scientific">Gomphosphaeria aponina SAG 52.96 = DSM 107014</name>
    <dbReference type="NCBI Taxonomy" id="1521640"/>
    <lineage>
        <taxon>Bacteria</taxon>
        <taxon>Bacillati</taxon>
        <taxon>Cyanobacteriota</taxon>
        <taxon>Cyanophyceae</taxon>
        <taxon>Oscillatoriophycideae</taxon>
        <taxon>Chroococcales</taxon>
        <taxon>Gomphosphaeriaceae</taxon>
        <taxon>Gomphosphaeria</taxon>
    </lineage>
</organism>